<dbReference type="InterPro" id="IPR025669">
    <property type="entry name" value="AAA_dom"/>
</dbReference>
<dbReference type="Gene3D" id="3.40.50.300">
    <property type="entry name" value="P-loop containing nucleotide triphosphate hydrolases"/>
    <property type="match status" value="1"/>
</dbReference>
<protein>
    <recommendedName>
        <fullName evidence="1">AAA domain-containing protein</fullName>
    </recommendedName>
</protein>
<gene>
    <name evidence="2" type="ORF">BM613_00325</name>
</gene>
<dbReference type="RefSeq" id="WP_109429171.1">
    <property type="nucleotide sequence ID" value="NZ_MPDK01000001.1"/>
</dbReference>
<dbReference type="GO" id="GO:0005524">
    <property type="term" value="F:ATP binding"/>
    <property type="evidence" value="ECO:0007669"/>
    <property type="project" value="TreeGrafter"/>
</dbReference>
<name>A0A2U3DCS8_SULT2</name>
<evidence type="ECO:0000313" key="3">
    <source>
        <dbReference type="Proteomes" id="UP000245380"/>
    </source>
</evidence>
<dbReference type="SUPFAM" id="SSF52540">
    <property type="entry name" value="P-loop containing nucleoside triphosphate hydrolases"/>
    <property type="match status" value="1"/>
</dbReference>
<dbReference type="PANTHER" id="PTHR43384">
    <property type="entry name" value="SEPTUM SITE-DETERMINING PROTEIN MIND HOMOLOG, CHLOROPLASTIC-RELATED"/>
    <property type="match status" value="1"/>
</dbReference>
<comment type="caution">
    <text evidence="2">The sequence shown here is derived from an EMBL/GenBank/DDBJ whole genome shotgun (WGS) entry which is preliminary data.</text>
</comment>
<dbReference type="GO" id="GO:0051782">
    <property type="term" value="P:negative regulation of cell division"/>
    <property type="evidence" value="ECO:0007669"/>
    <property type="project" value="TreeGrafter"/>
</dbReference>
<dbReference type="EMBL" id="MPDK01000001">
    <property type="protein sequence ID" value="PWI59087.1"/>
    <property type="molecule type" value="Genomic_DNA"/>
</dbReference>
<dbReference type="InterPro" id="IPR050625">
    <property type="entry name" value="ParA/MinD_ATPase"/>
</dbReference>
<keyword evidence="3" id="KW-1185">Reference proteome</keyword>
<dbReference type="OrthoDB" id="9794577at2"/>
<organism evidence="2 3">
    <name type="scientific">Sulfoacidibacillus thermotolerans</name>
    <name type="common">Acidibacillus sulfuroxidans</name>
    <dbReference type="NCBI Taxonomy" id="1765684"/>
    <lineage>
        <taxon>Bacteria</taxon>
        <taxon>Bacillati</taxon>
        <taxon>Bacillota</taxon>
        <taxon>Bacilli</taxon>
        <taxon>Bacillales</taxon>
        <taxon>Alicyclobacillaceae</taxon>
        <taxon>Sulfoacidibacillus</taxon>
    </lineage>
</organism>
<accession>A0A2U3DCS8</accession>
<feature type="domain" description="AAA" evidence="1">
    <location>
        <begin position="127"/>
        <end position="287"/>
    </location>
</feature>
<dbReference type="GO" id="GO:0016887">
    <property type="term" value="F:ATP hydrolysis activity"/>
    <property type="evidence" value="ECO:0007669"/>
    <property type="project" value="TreeGrafter"/>
</dbReference>
<reference evidence="2 3" key="1">
    <citation type="submission" date="2016-11" db="EMBL/GenBank/DDBJ databases">
        <title>Comparative genomics of Acidibacillus ferroxidans species.</title>
        <authorList>
            <person name="Oliveira G."/>
            <person name="Nunes G."/>
            <person name="Oliveira R."/>
            <person name="Araujo F."/>
            <person name="Salim A."/>
            <person name="Scholte L."/>
            <person name="Morais D."/>
            <person name="Nancucheo I."/>
            <person name="Johnson D.B."/>
            <person name="Grail B."/>
            <person name="Bittencourt J."/>
            <person name="Valadares R."/>
        </authorList>
    </citation>
    <scope>NUCLEOTIDE SEQUENCE [LARGE SCALE GENOMIC DNA]</scope>
    <source>
        <strain evidence="2 3">Y002</strain>
    </source>
</reference>
<evidence type="ECO:0000313" key="2">
    <source>
        <dbReference type="EMBL" id="PWI59087.1"/>
    </source>
</evidence>
<evidence type="ECO:0000259" key="1">
    <source>
        <dbReference type="Pfam" id="PF13614"/>
    </source>
</evidence>
<dbReference type="GO" id="GO:0005829">
    <property type="term" value="C:cytosol"/>
    <property type="evidence" value="ECO:0007669"/>
    <property type="project" value="TreeGrafter"/>
</dbReference>
<dbReference type="AlphaFoldDB" id="A0A2U3DCS8"/>
<dbReference type="GO" id="GO:0009898">
    <property type="term" value="C:cytoplasmic side of plasma membrane"/>
    <property type="evidence" value="ECO:0007669"/>
    <property type="project" value="TreeGrafter"/>
</dbReference>
<sequence>MFTVYVAIRAQLQPQLVTAVKQIPHAVFIGSSVHLRQALEECAVEHPDVLLVDDHLLVEDIQLVDQITSISYPIVFFASSLDTEAISRALIIHAQDFLDMDNWTVELSATLSRAAVSIQRDPTKEGRVFVVFSSKGGVGKTTLSVNLAIALAKKYRQPVAILDLDVQFGDAAFLVGDTPEMTLYDVIKETTTVNEATISHALKEVTEQVYLLAAPNNPEEAEDITADHVVQILRWLRKRHAFVVVDTTPGYTDINLAAFDFSDAILTICTPDVMTLRTVVQALQVFYNGFHYTKEKIRIVLNRSGSKTGVETSDITRVLQTPISFQLPSDGSYPVEAANEGKPLLLKFPESVLSRSIQYMANELIQEIEGQNQTEKNKGQSKHPFISKIISKFHK</sequence>
<dbReference type="Pfam" id="PF13614">
    <property type="entry name" value="AAA_31"/>
    <property type="match status" value="1"/>
</dbReference>
<dbReference type="Proteomes" id="UP000245380">
    <property type="component" value="Unassembled WGS sequence"/>
</dbReference>
<dbReference type="PANTHER" id="PTHR43384:SF13">
    <property type="entry name" value="SLR0110 PROTEIN"/>
    <property type="match status" value="1"/>
</dbReference>
<proteinExistence type="predicted"/>
<dbReference type="InterPro" id="IPR027417">
    <property type="entry name" value="P-loop_NTPase"/>
</dbReference>